<evidence type="ECO:0000259" key="9">
    <source>
        <dbReference type="Pfam" id="PF23016"/>
    </source>
</evidence>
<protein>
    <recommendedName>
        <fullName evidence="6">Ribosomal RNA small subunit methyltransferase I</fullName>
        <ecNumber evidence="6">2.1.1.198</ecNumber>
    </recommendedName>
    <alternativeName>
        <fullName evidence="6">16S rRNA 2'-O-ribose C1402 methyltransferase</fullName>
    </alternativeName>
    <alternativeName>
        <fullName evidence="6">rRNA (cytidine-2'-O-)-methyltransferase RsmI</fullName>
    </alternativeName>
</protein>
<feature type="domain" description="RsmI HTH" evidence="9">
    <location>
        <begin position="261"/>
        <end position="306"/>
    </location>
</feature>
<comment type="catalytic activity">
    <reaction evidence="6">
        <text>cytidine(1402) in 16S rRNA + S-adenosyl-L-methionine = 2'-O-methylcytidine(1402) in 16S rRNA + S-adenosyl-L-homocysteine + H(+)</text>
        <dbReference type="Rhea" id="RHEA:42924"/>
        <dbReference type="Rhea" id="RHEA-COMP:10285"/>
        <dbReference type="Rhea" id="RHEA-COMP:10286"/>
        <dbReference type="ChEBI" id="CHEBI:15378"/>
        <dbReference type="ChEBI" id="CHEBI:57856"/>
        <dbReference type="ChEBI" id="CHEBI:59789"/>
        <dbReference type="ChEBI" id="CHEBI:74495"/>
        <dbReference type="ChEBI" id="CHEBI:82748"/>
        <dbReference type="EC" id="2.1.1.198"/>
    </reaction>
</comment>
<feature type="compositionally biased region" description="Acidic residues" evidence="7">
    <location>
        <begin position="310"/>
        <end position="329"/>
    </location>
</feature>
<keyword evidence="2 6" id="KW-0698">rRNA processing</keyword>
<dbReference type="AlphaFoldDB" id="A0A9X3IIR1"/>
<accession>A0A9X3IIR1</accession>
<comment type="function">
    <text evidence="6">Catalyzes the 2'-O-methylation of the ribose of cytidine 1402 (C1402) in 16S rRNA.</text>
</comment>
<dbReference type="InterPro" id="IPR014776">
    <property type="entry name" value="4pyrrole_Mease_sub2"/>
</dbReference>
<evidence type="ECO:0000256" key="4">
    <source>
        <dbReference type="ARBA" id="ARBA00022679"/>
    </source>
</evidence>
<dbReference type="FunFam" id="3.30.950.10:FF:000002">
    <property type="entry name" value="Ribosomal RNA small subunit methyltransferase I"/>
    <property type="match status" value="1"/>
</dbReference>
<dbReference type="InterPro" id="IPR000878">
    <property type="entry name" value="4pyrrol_Mease"/>
</dbReference>
<dbReference type="Pfam" id="PF00590">
    <property type="entry name" value="TP_methylase"/>
    <property type="match status" value="1"/>
</dbReference>
<dbReference type="Gene3D" id="3.30.950.10">
    <property type="entry name" value="Methyltransferase, Cobalt-precorrin-4 Transmethylase, Domain 2"/>
    <property type="match status" value="1"/>
</dbReference>
<dbReference type="SUPFAM" id="SSF53790">
    <property type="entry name" value="Tetrapyrrole methylase"/>
    <property type="match status" value="1"/>
</dbReference>
<dbReference type="GO" id="GO:0070677">
    <property type="term" value="F:rRNA (cytosine-2'-O-)-methyltransferase activity"/>
    <property type="evidence" value="ECO:0007669"/>
    <property type="project" value="UniProtKB-UniRule"/>
</dbReference>
<dbReference type="InterPro" id="IPR035996">
    <property type="entry name" value="4pyrrol_Methylase_sf"/>
</dbReference>
<feature type="region of interest" description="Disordered" evidence="7">
    <location>
        <begin position="306"/>
        <end position="329"/>
    </location>
</feature>
<dbReference type="EMBL" id="JAPKNK010000001">
    <property type="protein sequence ID" value="MCX5567648.1"/>
    <property type="molecule type" value="Genomic_DNA"/>
</dbReference>
<dbReference type="PIRSF" id="PIRSF005917">
    <property type="entry name" value="MTase_YraL"/>
    <property type="match status" value="1"/>
</dbReference>
<dbReference type="FunFam" id="3.40.1010.10:FF:000007">
    <property type="entry name" value="Ribosomal RNA small subunit methyltransferase I"/>
    <property type="match status" value="1"/>
</dbReference>
<dbReference type="PROSITE" id="PS01296">
    <property type="entry name" value="RSMI"/>
    <property type="match status" value="1"/>
</dbReference>
<comment type="caution">
    <text evidence="10">The sequence shown here is derived from an EMBL/GenBank/DDBJ whole genome shotgun (WGS) entry which is preliminary data.</text>
</comment>
<dbReference type="InterPro" id="IPR008189">
    <property type="entry name" value="rRNA_ssu_MeTfrase_I"/>
</dbReference>
<keyword evidence="3 6" id="KW-0489">Methyltransferase</keyword>
<dbReference type="Proteomes" id="UP001144805">
    <property type="component" value="Unassembled WGS sequence"/>
</dbReference>
<name>A0A9X3IIR1_9HYPH</name>
<feature type="domain" description="Tetrapyrrole methylase" evidence="8">
    <location>
        <begin position="37"/>
        <end position="236"/>
    </location>
</feature>
<keyword evidence="11" id="KW-1185">Reference proteome</keyword>
<evidence type="ECO:0000256" key="1">
    <source>
        <dbReference type="ARBA" id="ARBA00022490"/>
    </source>
</evidence>
<gene>
    <name evidence="6 10" type="primary">rsmI</name>
    <name evidence="10" type="ORF">OSH07_00425</name>
</gene>
<proteinExistence type="inferred from homology"/>
<sequence length="329" mass="34768">MSAPGQAETPEAGHGESRAFYLIDGQRLRAPRIEPGLYIVSTPIGNLRDITLRALATLAAADVIACEDTRVTRVLTRHYGIDTELFAYHEHNADRQRPKLLAALASGKVVALVSDAGTPLVSDPGFRLVGDVLAAGHRVVPIPGASALLTALVAAALPTDTFLFAGFLPNRTVGRKKRLAALADVPGTLIFYESPHRTADSLADMAETLGGDRPAVVARELTKTFETVRRGTLASLAEAFGSEPSPKGEIVILIGPPIDAEPDADEVDTLLARLLESHPLKEAASLAATATGMAKRDLYQRALELKAEAAEAEDDEDGDDPGDDDDGEA</sequence>
<evidence type="ECO:0000256" key="7">
    <source>
        <dbReference type="SAM" id="MobiDB-lite"/>
    </source>
</evidence>
<comment type="similarity">
    <text evidence="6">Belongs to the methyltransferase superfamily. RsmI family.</text>
</comment>
<evidence type="ECO:0000313" key="11">
    <source>
        <dbReference type="Proteomes" id="UP001144805"/>
    </source>
</evidence>
<comment type="subcellular location">
    <subcellularLocation>
        <location evidence="6">Cytoplasm</location>
    </subcellularLocation>
</comment>
<organism evidence="10 11">
    <name type="scientific">Kaistia nematophila</name>
    <dbReference type="NCBI Taxonomy" id="2994654"/>
    <lineage>
        <taxon>Bacteria</taxon>
        <taxon>Pseudomonadati</taxon>
        <taxon>Pseudomonadota</taxon>
        <taxon>Alphaproteobacteria</taxon>
        <taxon>Hyphomicrobiales</taxon>
        <taxon>Kaistiaceae</taxon>
        <taxon>Kaistia</taxon>
    </lineage>
</organism>
<dbReference type="GO" id="GO:0005737">
    <property type="term" value="C:cytoplasm"/>
    <property type="evidence" value="ECO:0007669"/>
    <property type="project" value="UniProtKB-SubCell"/>
</dbReference>
<evidence type="ECO:0000259" key="8">
    <source>
        <dbReference type="Pfam" id="PF00590"/>
    </source>
</evidence>
<dbReference type="NCBIfam" id="TIGR00096">
    <property type="entry name" value="16S rRNA (cytidine(1402)-2'-O)-methyltransferase"/>
    <property type="match status" value="1"/>
</dbReference>
<evidence type="ECO:0000313" key="10">
    <source>
        <dbReference type="EMBL" id="MCX5567648.1"/>
    </source>
</evidence>
<evidence type="ECO:0000256" key="6">
    <source>
        <dbReference type="HAMAP-Rule" id="MF_01877"/>
    </source>
</evidence>
<keyword evidence="1 6" id="KW-0963">Cytoplasm</keyword>
<dbReference type="EC" id="2.1.1.198" evidence="6"/>
<dbReference type="HAMAP" id="MF_01877">
    <property type="entry name" value="16SrRNA_methyltr_I"/>
    <property type="match status" value="1"/>
</dbReference>
<evidence type="ECO:0000256" key="2">
    <source>
        <dbReference type="ARBA" id="ARBA00022552"/>
    </source>
</evidence>
<dbReference type="RefSeq" id="WP_266336636.1">
    <property type="nucleotide sequence ID" value="NZ_JAPKNK010000001.1"/>
</dbReference>
<dbReference type="Gene3D" id="3.40.1010.10">
    <property type="entry name" value="Cobalt-precorrin-4 Transmethylase, Domain 1"/>
    <property type="match status" value="1"/>
</dbReference>
<evidence type="ECO:0000256" key="5">
    <source>
        <dbReference type="ARBA" id="ARBA00022691"/>
    </source>
</evidence>
<evidence type="ECO:0000256" key="3">
    <source>
        <dbReference type="ARBA" id="ARBA00022603"/>
    </source>
</evidence>
<keyword evidence="4 6" id="KW-0808">Transferase</keyword>
<dbReference type="Pfam" id="PF23016">
    <property type="entry name" value="RsmI_C"/>
    <property type="match status" value="1"/>
</dbReference>
<reference evidence="10" key="1">
    <citation type="submission" date="2022-11" db="EMBL/GenBank/DDBJ databases">
        <title>Biodiversity and phylogenetic relationships of bacteria.</title>
        <authorList>
            <person name="Machado R.A.R."/>
            <person name="Bhat A."/>
            <person name="Loulou A."/>
            <person name="Kallel S."/>
        </authorList>
    </citation>
    <scope>NUCLEOTIDE SEQUENCE</scope>
    <source>
        <strain evidence="10">K-TC2</strain>
    </source>
</reference>
<dbReference type="CDD" id="cd11648">
    <property type="entry name" value="RsmI"/>
    <property type="match status" value="1"/>
</dbReference>
<keyword evidence="5 6" id="KW-0949">S-adenosyl-L-methionine</keyword>
<dbReference type="InterPro" id="IPR053910">
    <property type="entry name" value="RsmI_HTH"/>
</dbReference>
<dbReference type="PANTHER" id="PTHR46111">
    <property type="entry name" value="RIBOSOMAL RNA SMALL SUBUNIT METHYLTRANSFERASE I"/>
    <property type="match status" value="1"/>
</dbReference>
<dbReference type="InterPro" id="IPR014777">
    <property type="entry name" value="4pyrrole_Mease_sub1"/>
</dbReference>
<dbReference type="InterPro" id="IPR018063">
    <property type="entry name" value="SAM_MeTrfase_RsmI_CS"/>
</dbReference>
<dbReference type="PANTHER" id="PTHR46111:SF1">
    <property type="entry name" value="RIBOSOMAL RNA SMALL SUBUNIT METHYLTRANSFERASE I"/>
    <property type="match status" value="1"/>
</dbReference>